<dbReference type="Gene3D" id="3.10.50.40">
    <property type="match status" value="1"/>
</dbReference>
<feature type="signal peptide" evidence="1">
    <location>
        <begin position="1"/>
        <end position="18"/>
    </location>
</feature>
<dbReference type="InterPro" id="IPR046357">
    <property type="entry name" value="PPIase_dom_sf"/>
</dbReference>
<keyword evidence="3" id="KW-0413">Isomerase</keyword>
<reference evidence="3 4" key="1">
    <citation type="submission" date="2019-08" db="EMBL/GenBank/DDBJ databases">
        <title>In-depth cultivation of the pig gut microbiome towards novel bacterial diversity and tailored functional studies.</title>
        <authorList>
            <person name="Wylensek D."/>
            <person name="Hitch T.C.A."/>
            <person name="Clavel T."/>
        </authorList>
    </citation>
    <scope>NUCLEOTIDE SEQUENCE [LARGE SCALE GENOMIC DNA]</scope>
    <source>
        <strain evidence="3 4">BBE-744-WT-12</strain>
    </source>
</reference>
<dbReference type="PANTHER" id="PTHR47245:SF2">
    <property type="entry name" value="PEPTIDYL-PROLYL CIS-TRANS ISOMERASE HP_0175-RELATED"/>
    <property type="match status" value="1"/>
</dbReference>
<dbReference type="Proteomes" id="UP000435649">
    <property type="component" value="Unassembled WGS sequence"/>
</dbReference>
<evidence type="ECO:0000313" key="3">
    <source>
        <dbReference type="EMBL" id="MST96507.1"/>
    </source>
</evidence>
<dbReference type="PANTHER" id="PTHR47245">
    <property type="entry name" value="PEPTIDYLPROLYL ISOMERASE"/>
    <property type="match status" value="1"/>
</dbReference>
<sequence length="298" mass="32942">MRFLPVMLLTMAGILLPAAEFDTLPAIVATVDGHAVTRDAVVARLKNSGKLSPEGGPAAMRAAARQAAETEVYFFLLGRLLATENITPSEEAAARHLAELERLLPHGLPTRESGEKARIAASENYRWNVALQEFLRRAAPEVIAVSDAEIEQVYRLNQDQFRLPEQYQFGVIRIPKSRADAREAAETVRARLRQGEDFDRVAAETNPSGAELSETDLLGLLKQGDPALPAGSVSRLLENQEAYFLIKVKSKTPGRYIPLKDAAPYLRLQLRSEKTAKALETILRGELKKANVQFFIDQ</sequence>
<keyword evidence="1" id="KW-0732">Signal</keyword>
<comment type="caution">
    <text evidence="3">The sequence shown here is derived from an EMBL/GenBank/DDBJ whole genome shotgun (WGS) entry which is preliminary data.</text>
</comment>
<dbReference type="GO" id="GO:0003755">
    <property type="term" value="F:peptidyl-prolyl cis-trans isomerase activity"/>
    <property type="evidence" value="ECO:0007669"/>
    <property type="project" value="InterPro"/>
</dbReference>
<feature type="domain" description="PpiC" evidence="2">
    <location>
        <begin position="145"/>
        <end position="263"/>
    </location>
</feature>
<dbReference type="SUPFAM" id="SSF109998">
    <property type="entry name" value="Triger factor/SurA peptide-binding domain-like"/>
    <property type="match status" value="1"/>
</dbReference>
<dbReference type="AlphaFoldDB" id="A0A844FZ03"/>
<evidence type="ECO:0000259" key="2">
    <source>
        <dbReference type="Pfam" id="PF13145"/>
    </source>
</evidence>
<dbReference type="Gene3D" id="1.10.4030.10">
    <property type="entry name" value="Porin chaperone SurA, peptide-binding domain"/>
    <property type="match status" value="1"/>
</dbReference>
<dbReference type="SUPFAM" id="SSF54534">
    <property type="entry name" value="FKBP-like"/>
    <property type="match status" value="1"/>
</dbReference>
<name>A0A844FZ03_9BACT</name>
<organism evidence="3 4">
    <name type="scientific">Victivallis lenta</name>
    <dbReference type="NCBI Taxonomy" id="2606640"/>
    <lineage>
        <taxon>Bacteria</taxon>
        <taxon>Pseudomonadati</taxon>
        <taxon>Lentisphaerota</taxon>
        <taxon>Lentisphaeria</taxon>
        <taxon>Victivallales</taxon>
        <taxon>Victivallaceae</taxon>
        <taxon>Victivallis</taxon>
    </lineage>
</organism>
<dbReference type="InterPro" id="IPR000297">
    <property type="entry name" value="PPIase_PpiC"/>
</dbReference>
<feature type="chain" id="PRO_5032779003" evidence="1">
    <location>
        <begin position="19"/>
        <end position="298"/>
    </location>
</feature>
<gene>
    <name evidence="3" type="ORF">FYJ85_05535</name>
</gene>
<dbReference type="EMBL" id="VUNS01000004">
    <property type="protein sequence ID" value="MST96507.1"/>
    <property type="molecule type" value="Genomic_DNA"/>
</dbReference>
<evidence type="ECO:0000313" key="4">
    <source>
        <dbReference type="Proteomes" id="UP000435649"/>
    </source>
</evidence>
<proteinExistence type="predicted"/>
<keyword evidence="4" id="KW-1185">Reference proteome</keyword>
<dbReference type="Pfam" id="PF13145">
    <property type="entry name" value="Rotamase_2"/>
    <property type="match status" value="1"/>
</dbReference>
<protein>
    <submittedName>
        <fullName evidence="3">Peptidyl-prolyl cis-trans isomerase</fullName>
    </submittedName>
</protein>
<dbReference type="InterPro" id="IPR050245">
    <property type="entry name" value="PrsA_foldase"/>
</dbReference>
<evidence type="ECO:0000256" key="1">
    <source>
        <dbReference type="SAM" id="SignalP"/>
    </source>
</evidence>
<dbReference type="InterPro" id="IPR027304">
    <property type="entry name" value="Trigger_fact/SurA_dom_sf"/>
</dbReference>
<accession>A0A844FZ03</accession>
<dbReference type="RefSeq" id="WP_106054553.1">
    <property type="nucleotide sequence ID" value="NZ_VUNS01000004.1"/>
</dbReference>